<dbReference type="EnsemblPlants" id="OPUNC04G05510.1">
    <property type="protein sequence ID" value="OPUNC04G05510.1"/>
    <property type="gene ID" value="OPUNC04G05510"/>
</dbReference>
<organism evidence="2">
    <name type="scientific">Oryza punctata</name>
    <name type="common">Red rice</name>
    <dbReference type="NCBI Taxonomy" id="4537"/>
    <lineage>
        <taxon>Eukaryota</taxon>
        <taxon>Viridiplantae</taxon>
        <taxon>Streptophyta</taxon>
        <taxon>Embryophyta</taxon>
        <taxon>Tracheophyta</taxon>
        <taxon>Spermatophyta</taxon>
        <taxon>Magnoliopsida</taxon>
        <taxon>Liliopsida</taxon>
        <taxon>Poales</taxon>
        <taxon>Poaceae</taxon>
        <taxon>BOP clade</taxon>
        <taxon>Oryzoideae</taxon>
        <taxon>Oryzeae</taxon>
        <taxon>Oryzinae</taxon>
        <taxon>Oryza</taxon>
    </lineage>
</organism>
<sequence>MEEDDDSVAVNGGGRRAVRIRDEKDDISAVKVKALLRASLSDAEQHHHQQGGVHLGQEQQPPRLNLSDIDITSK</sequence>
<keyword evidence="3" id="KW-1185">Reference proteome</keyword>
<reference evidence="2" key="1">
    <citation type="submission" date="2015-04" db="UniProtKB">
        <authorList>
            <consortium name="EnsemblPlants"/>
        </authorList>
    </citation>
    <scope>IDENTIFICATION</scope>
</reference>
<feature type="compositionally biased region" description="Low complexity" evidence="1">
    <location>
        <begin position="50"/>
        <end position="60"/>
    </location>
</feature>
<name>A0A0E0KNR8_ORYPU</name>
<protein>
    <submittedName>
        <fullName evidence="2">Uncharacterized protein</fullName>
    </submittedName>
</protein>
<reference evidence="2" key="2">
    <citation type="submission" date="2018-05" db="EMBL/GenBank/DDBJ databases">
        <title>OpunRS2 (Oryza punctata Reference Sequence Version 2).</title>
        <authorList>
            <person name="Zhang J."/>
            <person name="Kudrna D."/>
            <person name="Lee S."/>
            <person name="Talag J."/>
            <person name="Welchert J."/>
            <person name="Wing R.A."/>
        </authorList>
    </citation>
    <scope>NUCLEOTIDE SEQUENCE [LARGE SCALE GENOMIC DNA]</scope>
</reference>
<feature type="region of interest" description="Disordered" evidence="1">
    <location>
        <begin position="41"/>
        <end position="74"/>
    </location>
</feature>
<dbReference type="HOGENOM" id="CLU_171395_1_0_1"/>
<dbReference type="Gramene" id="OPUNC04G05510.1">
    <property type="protein sequence ID" value="OPUNC04G05510.1"/>
    <property type="gene ID" value="OPUNC04G05510"/>
</dbReference>
<dbReference type="AlphaFoldDB" id="A0A0E0KNR8"/>
<evidence type="ECO:0000313" key="2">
    <source>
        <dbReference type="EnsemblPlants" id="OPUNC04G05510.1"/>
    </source>
</evidence>
<dbReference type="Proteomes" id="UP000026962">
    <property type="component" value="Chromosome 4"/>
</dbReference>
<accession>A0A0E0KNR8</accession>
<evidence type="ECO:0000256" key="1">
    <source>
        <dbReference type="SAM" id="MobiDB-lite"/>
    </source>
</evidence>
<evidence type="ECO:0000313" key="3">
    <source>
        <dbReference type="Proteomes" id="UP000026962"/>
    </source>
</evidence>
<proteinExistence type="predicted"/>